<dbReference type="GO" id="GO:0005546">
    <property type="term" value="F:phosphatidylinositol-4,5-bisphosphate binding"/>
    <property type="evidence" value="ECO:0007669"/>
    <property type="project" value="TreeGrafter"/>
</dbReference>
<dbReference type="Ensembl" id="ENSHHUT00000019451.1">
    <property type="protein sequence ID" value="ENSHHUP00000018777.1"/>
    <property type="gene ID" value="ENSHHUG00000011704.1"/>
</dbReference>
<dbReference type="GeneTree" id="ENSGT00940000154653"/>
<dbReference type="GO" id="GO:0005737">
    <property type="term" value="C:cytoplasm"/>
    <property type="evidence" value="ECO:0007669"/>
    <property type="project" value="TreeGrafter"/>
</dbReference>
<dbReference type="InterPro" id="IPR029006">
    <property type="entry name" value="ADF-H/Gelsolin-like_dom_sf"/>
</dbReference>
<dbReference type="SUPFAM" id="SSF55753">
    <property type="entry name" value="Actin depolymerizing proteins"/>
    <property type="match status" value="1"/>
</dbReference>
<keyword evidence="2" id="KW-1185">Reference proteome</keyword>
<dbReference type="InterPro" id="IPR007122">
    <property type="entry name" value="Villin/Gelsolin"/>
</dbReference>
<dbReference type="GO" id="GO:0008154">
    <property type="term" value="P:actin polymerization or depolymerization"/>
    <property type="evidence" value="ECO:0007669"/>
    <property type="project" value="TreeGrafter"/>
</dbReference>
<evidence type="ECO:0000313" key="1">
    <source>
        <dbReference type="Ensembl" id="ENSHHUP00000018777.1"/>
    </source>
</evidence>
<dbReference type="PANTHER" id="PTHR11977">
    <property type="entry name" value="VILLIN"/>
    <property type="match status" value="1"/>
</dbReference>
<sequence>MDRKCAMETVLQYCKEKNEKKPQKSYLIHAGLEPLTFTNVFPSWEHREDIAEITERVSYSLH</sequence>
<dbReference type="GO" id="GO:0051015">
    <property type="term" value="F:actin filament binding"/>
    <property type="evidence" value="ECO:0007669"/>
    <property type="project" value="InterPro"/>
</dbReference>
<dbReference type="GO" id="GO:0051016">
    <property type="term" value="P:barbed-end actin filament capping"/>
    <property type="evidence" value="ECO:0007669"/>
    <property type="project" value="TreeGrafter"/>
</dbReference>
<reference evidence="1" key="2">
    <citation type="submission" date="2025-08" db="UniProtKB">
        <authorList>
            <consortium name="Ensembl"/>
        </authorList>
    </citation>
    <scope>IDENTIFICATION</scope>
</reference>
<dbReference type="AlphaFoldDB" id="A0A4W5KQE0"/>
<protein>
    <submittedName>
        <fullName evidence="1">Uncharacterized protein</fullName>
    </submittedName>
</protein>
<dbReference type="GO" id="GO:0051014">
    <property type="term" value="P:actin filament severing"/>
    <property type="evidence" value="ECO:0007669"/>
    <property type="project" value="TreeGrafter"/>
</dbReference>
<dbReference type="Proteomes" id="UP000314982">
    <property type="component" value="Unassembled WGS sequence"/>
</dbReference>
<evidence type="ECO:0000313" key="2">
    <source>
        <dbReference type="Proteomes" id="UP000314982"/>
    </source>
</evidence>
<reference evidence="1" key="3">
    <citation type="submission" date="2025-09" db="UniProtKB">
        <authorList>
            <consortium name="Ensembl"/>
        </authorList>
    </citation>
    <scope>IDENTIFICATION</scope>
</reference>
<dbReference type="PANTHER" id="PTHR11977:SF45">
    <property type="entry name" value="SUPERVILLIN"/>
    <property type="match status" value="1"/>
</dbReference>
<dbReference type="Gene3D" id="3.40.20.10">
    <property type="entry name" value="Severin"/>
    <property type="match status" value="1"/>
</dbReference>
<name>A0A4W5KQE0_9TELE</name>
<proteinExistence type="predicted"/>
<dbReference type="GO" id="GO:0015629">
    <property type="term" value="C:actin cytoskeleton"/>
    <property type="evidence" value="ECO:0007669"/>
    <property type="project" value="TreeGrafter"/>
</dbReference>
<accession>A0A4W5KQE0</accession>
<reference evidence="2" key="1">
    <citation type="submission" date="2018-06" db="EMBL/GenBank/DDBJ databases">
        <title>Genome assembly of Danube salmon.</title>
        <authorList>
            <person name="Macqueen D.J."/>
            <person name="Gundappa M.K."/>
        </authorList>
    </citation>
    <scope>NUCLEOTIDE SEQUENCE [LARGE SCALE GENOMIC DNA]</scope>
</reference>
<organism evidence="1 2">
    <name type="scientific">Hucho hucho</name>
    <name type="common">huchen</name>
    <dbReference type="NCBI Taxonomy" id="62062"/>
    <lineage>
        <taxon>Eukaryota</taxon>
        <taxon>Metazoa</taxon>
        <taxon>Chordata</taxon>
        <taxon>Craniata</taxon>
        <taxon>Vertebrata</taxon>
        <taxon>Euteleostomi</taxon>
        <taxon>Actinopterygii</taxon>
        <taxon>Neopterygii</taxon>
        <taxon>Teleostei</taxon>
        <taxon>Protacanthopterygii</taxon>
        <taxon>Salmoniformes</taxon>
        <taxon>Salmonidae</taxon>
        <taxon>Salmoninae</taxon>
        <taxon>Hucho</taxon>
    </lineage>
</organism>